<protein>
    <submittedName>
        <fullName evidence="2">Uncharacterized protein</fullName>
    </submittedName>
</protein>
<evidence type="ECO:0000313" key="3">
    <source>
        <dbReference type="Proteomes" id="UP000693946"/>
    </source>
</evidence>
<evidence type="ECO:0000256" key="1">
    <source>
        <dbReference type="SAM" id="Phobius"/>
    </source>
</evidence>
<comment type="caution">
    <text evidence="2">The sequence shown here is derived from an EMBL/GenBank/DDBJ whole genome shotgun (WGS) entry which is preliminary data.</text>
</comment>
<feature type="transmembrane region" description="Helical" evidence="1">
    <location>
        <begin position="79"/>
        <end position="97"/>
    </location>
</feature>
<organism evidence="2 3">
    <name type="scientific">Solea senegalensis</name>
    <name type="common">Senegalese sole</name>
    <dbReference type="NCBI Taxonomy" id="28829"/>
    <lineage>
        <taxon>Eukaryota</taxon>
        <taxon>Metazoa</taxon>
        <taxon>Chordata</taxon>
        <taxon>Craniata</taxon>
        <taxon>Vertebrata</taxon>
        <taxon>Euteleostomi</taxon>
        <taxon>Actinopterygii</taxon>
        <taxon>Neopterygii</taxon>
        <taxon>Teleostei</taxon>
        <taxon>Neoteleostei</taxon>
        <taxon>Acanthomorphata</taxon>
        <taxon>Carangaria</taxon>
        <taxon>Pleuronectiformes</taxon>
        <taxon>Pleuronectoidei</taxon>
        <taxon>Soleidae</taxon>
        <taxon>Solea</taxon>
    </lineage>
</organism>
<keyword evidence="1" id="KW-0472">Membrane</keyword>
<reference evidence="2 3" key="1">
    <citation type="journal article" date="2021" name="Sci. Rep.">
        <title>Chromosome anchoring in Senegalese sole (Solea senegalensis) reveals sex-associated markers and genome rearrangements in flatfish.</title>
        <authorList>
            <person name="Guerrero-Cozar I."/>
            <person name="Gomez-Garrido J."/>
            <person name="Berbel C."/>
            <person name="Martinez-Blanch J.F."/>
            <person name="Alioto T."/>
            <person name="Claros M.G."/>
            <person name="Gagnaire P.A."/>
            <person name="Manchado M."/>
        </authorList>
    </citation>
    <scope>NUCLEOTIDE SEQUENCE [LARGE SCALE GENOMIC DNA]</scope>
    <source>
        <strain evidence="2">Sse05_10M</strain>
    </source>
</reference>
<accession>A0AAV6QFG0</accession>
<sequence>MTTSSDLRPLSSVLMSVIEKRRRIIGVTDKSLTFHRRSRGARCKNHEPRRVFSLSDGQCSTAADPQQEKMKKPPAVSSHFILLLLAAAASESLYIIVQQNTAKL</sequence>
<gene>
    <name evidence="2" type="ORF">JOB18_027117</name>
</gene>
<dbReference type="AlphaFoldDB" id="A0AAV6QFG0"/>
<proteinExistence type="predicted"/>
<dbReference type="Proteomes" id="UP000693946">
    <property type="component" value="Linkage Group LG5"/>
</dbReference>
<keyword evidence="1" id="KW-0812">Transmembrane</keyword>
<keyword evidence="1" id="KW-1133">Transmembrane helix</keyword>
<dbReference type="EMBL" id="JAGKHQ010000017">
    <property type="protein sequence ID" value="KAG7490065.1"/>
    <property type="molecule type" value="Genomic_DNA"/>
</dbReference>
<keyword evidence="3" id="KW-1185">Reference proteome</keyword>
<evidence type="ECO:0000313" key="2">
    <source>
        <dbReference type="EMBL" id="KAG7490065.1"/>
    </source>
</evidence>
<name>A0AAV6QFG0_SOLSE</name>